<accession>A0A9N9KJI9</accession>
<evidence type="ECO:0000313" key="2">
    <source>
        <dbReference type="Proteomes" id="UP000789759"/>
    </source>
</evidence>
<keyword evidence="2" id="KW-1185">Reference proteome</keyword>
<gene>
    <name evidence="1" type="ORF">CPELLU_LOCUS20680</name>
</gene>
<dbReference type="AlphaFoldDB" id="A0A9N9KJI9"/>
<organism evidence="1 2">
    <name type="scientific">Cetraspora pellucida</name>
    <dbReference type="NCBI Taxonomy" id="1433469"/>
    <lineage>
        <taxon>Eukaryota</taxon>
        <taxon>Fungi</taxon>
        <taxon>Fungi incertae sedis</taxon>
        <taxon>Mucoromycota</taxon>
        <taxon>Glomeromycotina</taxon>
        <taxon>Glomeromycetes</taxon>
        <taxon>Diversisporales</taxon>
        <taxon>Gigasporaceae</taxon>
        <taxon>Cetraspora</taxon>
    </lineage>
</organism>
<reference evidence="1" key="1">
    <citation type="submission" date="2021-06" db="EMBL/GenBank/DDBJ databases">
        <authorList>
            <person name="Kallberg Y."/>
            <person name="Tangrot J."/>
            <person name="Rosling A."/>
        </authorList>
    </citation>
    <scope>NUCLEOTIDE SEQUENCE</scope>
    <source>
        <strain evidence="1">FL966</strain>
    </source>
</reference>
<name>A0A9N9KJI9_9GLOM</name>
<evidence type="ECO:0000313" key="1">
    <source>
        <dbReference type="EMBL" id="CAG8831033.1"/>
    </source>
</evidence>
<dbReference type="EMBL" id="CAJVQA010065270">
    <property type="protein sequence ID" value="CAG8831033.1"/>
    <property type="molecule type" value="Genomic_DNA"/>
</dbReference>
<feature type="non-terminal residue" evidence="1">
    <location>
        <position position="1"/>
    </location>
</feature>
<protein>
    <submittedName>
        <fullName evidence="1">1734_t:CDS:1</fullName>
    </submittedName>
</protein>
<comment type="caution">
    <text evidence="1">The sequence shown here is derived from an EMBL/GenBank/DDBJ whole genome shotgun (WGS) entry which is preliminary data.</text>
</comment>
<proteinExistence type="predicted"/>
<dbReference type="Proteomes" id="UP000789759">
    <property type="component" value="Unassembled WGS sequence"/>
</dbReference>
<sequence length="65" mass="7443">QQGKIEVSEIVVKVVNGSSWLARCIRKWANICMKEELIPPSLRGKMPMKSLLHNEFVFLQLAAYL</sequence>